<dbReference type="EMBL" id="AJ009980">
    <property type="protein sequence ID" value="CAA08927.1"/>
    <property type="molecule type" value="Genomic_DNA"/>
</dbReference>
<protein>
    <submittedName>
        <fullName evidence="1">Orf2 protein</fullName>
    </submittedName>
</protein>
<gene>
    <name evidence="1" type="primary">orf2</name>
</gene>
<accession>Q9ZEW3</accession>
<dbReference type="AlphaFoldDB" id="Q9ZEW3"/>
<feature type="non-terminal residue" evidence="1">
    <location>
        <position position="1"/>
    </location>
</feature>
<evidence type="ECO:0000313" key="1">
    <source>
        <dbReference type="EMBL" id="CAA08927.1"/>
    </source>
</evidence>
<geneLocation type="plasmid" evidence="1">
    <name>pGSH500</name>
</geneLocation>
<organism evidence="1">
    <name type="scientific">Klebsiella pneumoniae</name>
    <dbReference type="NCBI Taxonomy" id="573"/>
    <lineage>
        <taxon>Bacteria</taxon>
        <taxon>Pseudomonadati</taxon>
        <taxon>Pseudomonadota</taxon>
        <taxon>Gammaproteobacteria</taxon>
        <taxon>Enterobacterales</taxon>
        <taxon>Enterobacteriaceae</taxon>
        <taxon>Klebsiella/Raoultella group</taxon>
        <taxon>Klebsiella</taxon>
        <taxon>Klebsiella pneumoniae complex</taxon>
    </lineage>
</organism>
<keyword evidence="1" id="KW-0614">Plasmid</keyword>
<proteinExistence type="predicted"/>
<name>Q9ZEW3_KLEPN</name>
<reference evidence="1" key="1">
    <citation type="journal article" date="2000" name="Microbiology">
        <title>Mosaic plasmids and mosaic replicons: evolutionary lessons from the analysis of genetic diversity in IncFII-related replicons.</title>
        <authorList>
            <person name="Osborn A.M."/>
            <person name="Da Silva Tatley F.M."/>
            <person name="Steyn L.M."/>
            <person name="Pickup R.W."/>
            <person name="Saunders J.R."/>
        </authorList>
    </citation>
    <scope>NUCLEOTIDE SEQUENCE</scope>
    <source>
        <strain evidence="1">APP</strain>
        <plasmid evidence="1">pGSH500</plasmid>
    </source>
</reference>
<sequence>ETFISRGRDNQKPFRLITTLKRSASDRCHEDWLAVFTVDEIGLLLVSFTLPFKPAISKADRPTVLPKRFKHPAAGCCLNPGINQWRFIPPPWRVTPVNRIELQLFVAFAQKLHPGTRGDVIATDGFRVVGNISIGFIGEERKILFPRHRLRKTSAHGYLQWPDLKYR</sequence>